<sequence>MCIRSNTMLRYPQAYRLVYRPPTGPSGLACWLALPQVIAPDATPLVAVHGIRRGADLQATLFARRAAVQGRPVIAPIFDKENWLGYQQAVLCGRADLALLDLLLRLRREGVVRTEQIALFGFSGGAQFAHRFALLHPERVARLSIASPGWYTFPDAESYLYGLWPRPDHADEWSYRMVAGLDRFLAIPMRVTVGEKDCARDKNTRSGPAIDAQQGLHRRARAARWTRAVRQAAEELKVRPDIELHVLPNCGHDFETCVRRGGLDRIVLPEVPEPAACTGTCSPAERRACAHQQGRLEVVS</sequence>
<protein>
    <submittedName>
        <fullName evidence="1">Alpha/beta hydrolase</fullName>
    </submittedName>
</protein>
<reference evidence="1 2" key="1">
    <citation type="submission" date="2022-04" db="EMBL/GenBank/DDBJ databases">
        <title>Roseobacter sp. WL0113 is a bacterium isolated from neritic sediment.</title>
        <authorList>
            <person name="Wang L."/>
            <person name="He W."/>
            <person name="Zhang D.-F."/>
        </authorList>
    </citation>
    <scope>NUCLEOTIDE SEQUENCE [LARGE SCALE GENOMIC DNA]</scope>
    <source>
        <strain evidence="1 2">WL0113</strain>
    </source>
</reference>
<dbReference type="EMBL" id="JALIEB010000004">
    <property type="protein sequence ID" value="MCV3271298.1"/>
    <property type="molecule type" value="Genomic_DNA"/>
</dbReference>
<dbReference type="RefSeq" id="WP_263843625.1">
    <property type="nucleotide sequence ID" value="NZ_JALIEB010000004.1"/>
</dbReference>
<dbReference type="Proteomes" id="UP001208690">
    <property type="component" value="Unassembled WGS sequence"/>
</dbReference>
<evidence type="ECO:0000313" key="1">
    <source>
        <dbReference type="EMBL" id="MCV3271298.1"/>
    </source>
</evidence>
<gene>
    <name evidence="1" type="ORF">MUB52_07660</name>
</gene>
<accession>A0ABT3BDQ3</accession>
<evidence type="ECO:0000313" key="2">
    <source>
        <dbReference type="Proteomes" id="UP001208690"/>
    </source>
</evidence>
<keyword evidence="2" id="KW-1185">Reference proteome</keyword>
<keyword evidence="1" id="KW-0378">Hydrolase</keyword>
<name>A0ABT3BDQ3_9RHOB</name>
<dbReference type="Gene3D" id="3.40.50.1820">
    <property type="entry name" value="alpha/beta hydrolase"/>
    <property type="match status" value="1"/>
</dbReference>
<proteinExistence type="predicted"/>
<comment type="caution">
    <text evidence="1">The sequence shown here is derived from an EMBL/GenBank/DDBJ whole genome shotgun (WGS) entry which is preliminary data.</text>
</comment>
<dbReference type="GO" id="GO:0016787">
    <property type="term" value="F:hydrolase activity"/>
    <property type="evidence" value="ECO:0007669"/>
    <property type="project" value="UniProtKB-KW"/>
</dbReference>
<dbReference type="InterPro" id="IPR029058">
    <property type="entry name" value="AB_hydrolase_fold"/>
</dbReference>
<dbReference type="SUPFAM" id="SSF53474">
    <property type="entry name" value="alpha/beta-Hydrolases"/>
    <property type="match status" value="1"/>
</dbReference>
<organism evidence="1 2">
    <name type="scientific">Roseobacter sinensis</name>
    <dbReference type="NCBI Taxonomy" id="2931391"/>
    <lineage>
        <taxon>Bacteria</taxon>
        <taxon>Pseudomonadati</taxon>
        <taxon>Pseudomonadota</taxon>
        <taxon>Alphaproteobacteria</taxon>
        <taxon>Rhodobacterales</taxon>
        <taxon>Roseobacteraceae</taxon>
        <taxon>Roseobacter</taxon>
    </lineage>
</organism>